<reference evidence="2 3" key="1">
    <citation type="journal article" date="2019" name="Int. J. Syst. Evol. Microbiol.">
        <title>The Global Catalogue of Microorganisms (GCM) 10K type strain sequencing project: providing services to taxonomists for standard genome sequencing and annotation.</title>
        <authorList>
            <consortium name="The Broad Institute Genomics Platform"/>
            <consortium name="The Broad Institute Genome Sequencing Center for Infectious Disease"/>
            <person name="Wu L."/>
            <person name="Ma J."/>
        </authorList>
    </citation>
    <scope>NUCLEOTIDE SEQUENCE [LARGE SCALE GENOMIC DNA]</scope>
    <source>
        <strain evidence="2 3">JCM 16021</strain>
    </source>
</reference>
<dbReference type="InterPro" id="IPR003695">
    <property type="entry name" value="Ppx_GppA_N"/>
</dbReference>
<sequence length="301" mass="31497">MRVAAIDCGTNTIKLLIGDLPDVAVRKMRMVRLGEGVDRSGELSEAALARTFAALDEYAALIREHGVTRVRFVATSATRDARNAGVFIAGVRDRLGIDPEVVTGEEEAALAYDGAVRSLHPQPAAPVLVVDIGGGSTELILGTDRPESVVSLDVGSVRLTERHLASDPPTATEVAALTDEVDRLLDGVSVDLTAPATVVGVAGTITTIAGGVLGLDTDRGPTEPVTLEVADVQAVVERLVSMTVGERRDLAWMHPGRADVIAAGALILARVLRRTSVAELVVSPTDILDGIAWSLVPTLDP</sequence>
<organism evidence="2 3">
    <name type="scientific">Nocardioides bigeumensis</name>
    <dbReference type="NCBI Taxonomy" id="433657"/>
    <lineage>
        <taxon>Bacteria</taxon>
        <taxon>Bacillati</taxon>
        <taxon>Actinomycetota</taxon>
        <taxon>Actinomycetes</taxon>
        <taxon>Propionibacteriales</taxon>
        <taxon>Nocardioidaceae</taxon>
        <taxon>Nocardioides</taxon>
    </lineage>
</organism>
<evidence type="ECO:0000313" key="3">
    <source>
        <dbReference type="Proteomes" id="UP001500575"/>
    </source>
</evidence>
<evidence type="ECO:0000259" key="1">
    <source>
        <dbReference type="Pfam" id="PF02541"/>
    </source>
</evidence>
<feature type="domain" description="Ppx/GppA phosphatase N-terminal" evidence="1">
    <location>
        <begin position="25"/>
        <end position="297"/>
    </location>
</feature>
<comment type="caution">
    <text evidence="2">The sequence shown here is derived from an EMBL/GenBank/DDBJ whole genome shotgun (WGS) entry which is preliminary data.</text>
</comment>
<dbReference type="InterPro" id="IPR050273">
    <property type="entry name" value="GppA/Ppx_hydrolase"/>
</dbReference>
<dbReference type="Gene3D" id="3.30.420.150">
    <property type="entry name" value="Exopolyphosphatase. Domain 2"/>
    <property type="match status" value="1"/>
</dbReference>
<dbReference type="PANTHER" id="PTHR30005">
    <property type="entry name" value="EXOPOLYPHOSPHATASE"/>
    <property type="match status" value="1"/>
</dbReference>
<proteinExistence type="predicted"/>
<dbReference type="EMBL" id="BAAAQQ010000013">
    <property type="protein sequence ID" value="GAA2129435.1"/>
    <property type="molecule type" value="Genomic_DNA"/>
</dbReference>
<dbReference type="Proteomes" id="UP001500575">
    <property type="component" value="Unassembled WGS sequence"/>
</dbReference>
<gene>
    <name evidence="2" type="ORF">GCM10009843_31020</name>
</gene>
<dbReference type="CDD" id="cd24054">
    <property type="entry name" value="ASKHA_NBD_AaPPX-GppA_MtPPX2-like"/>
    <property type="match status" value="1"/>
</dbReference>
<dbReference type="PANTHER" id="PTHR30005:SF13">
    <property type="entry name" value="EXOPOLYPHOSPHATASE 2"/>
    <property type="match status" value="1"/>
</dbReference>
<dbReference type="SUPFAM" id="SSF53067">
    <property type="entry name" value="Actin-like ATPase domain"/>
    <property type="match status" value="2"/>
</dbReference>
<accession>A0ABN2YM28</accession>
<dbReference type="Pfam" id="PF02541">
    <property type="entry name" value="Ppx-GppA"/>
    <property type="match status" value="1"/>
</dbReference>
<dbReference type="Gene3D" id="3.30.420.40">
    <property type="match status" value="1"/>
</dbReference>
<dbReference type="InterPro" id="IPR043129">
    <property type="entry name" value="ATPase_NBD"/>
</dbReference>
<name>A0ABN2YM28_9ACTN</name>
<evidence type="ECO:0000313" key="2">
    <source>
        <dbReference type="EMBL" id="GAA2129435.1"/>
    </source>
</evidence>
<keyword evidence="3" id="KW-1185">Reference proteome</keyword>
<protein>
    <submittedName>
        <fullName evidence="2">Ppx/GppA phosphatase family protein</fullName>
    </submittedName>
</protein>
<dbReference type="RefSeq" id="WP_344304704.1">
    <property type="nucleotide sequence ID" value="NZ_BAAAQQ010000013.1"/>
</dbReference>